<dbReference type="SUPFAM" id="SSF50494">
    <property type="entry name" value="Trypsin-like serine proteases"/>
    <property type="match status" value="1"/>
</dbReference>
<dbReference type="InterPro" id="IPR009003">
    <property type="entry name" value="Peptidase_S1_PA"/>
</dbReference>
<protein>
    <recommendedName>
        <fullName evidence="4">Trypsin-like peptidase</fullName>
    </recommendedName>
</protein>
<evidence type="ECO:0000256" key="1">
    <source>
        <dbReference type="SAM" id="SignalP"/>
    </source>
</evidence>
<feature type="signal peptide" evidence="1">
    <location>
        <begin position="1"/>
        <end position="21"/>
    </location>
</feature>
<comment type="caution">
    <text evidence="2">The sequence shown here is derived from an EMBL/GenBank/DDBJ whole genome shotgun (WGS) entry which is preliminary data.</text>
</comment>
<dbReference type="AlphaFoldDB" id="A0A4R1FV11"/>
<dbReference type="Proteomes" id="UP000294856">
    <property type="component" value="Unassembled WGS sequence"/>
</dbReference>
<evidence type="ECO:0000313" key="3">
    <source>
        <dbReference type="Proteomes" id="UP000294856"/>
    </source>
</evidence>
<keyword evidence="3" id="KW-1185">Reference proteome</keyword>
<evidence type="ECO:0008006" key="4">
    <source>
        <dbReference type="Google" id="ProtNLM"/>
    </source>
</evidence>
<organism evidence="2 3">
    <name type="scientific">Nocardia alba</name>
    <dbReference type="NCBI Taxonomy" id="225051"/>
    <lineage>
        <taxon>Bacteria</taxon>
        <taxon>Bacillati</taxon>
        <taxon>Actinomycetota</taxon>
        <taxon>Actinomycetes</taxon>
        <taxon>Mycobacteriales</taxon>
        <taxon>Nocardiaceae</taxon>
        <taxon>Nocardia</taxon>
    </lineage>
</organism>
<reference evidence="2 3" key="1">
    <citation type="submission" date="2019-03" db="EMBL/GenBank/DDBJ databases">
        <title>Genomic Encyclopedia of Type Strains, Phase IV (KMG-IV): sequencing the most valuable type-strain genomes for metagenomic binning, comparative biology and taxonomic classification.</title>
        <authorList>
            <person name="Goeker M."/>
        </authorList>
    </citation>
    <scope>NUCLEOTIDE SEQUENCE [LARGE SCALE GENOMIC DNA]</scope>
    <source>
        <strain evidence="2 3">DSM 44684</strain>
    </source>
</reference>
<accession>A0A4R1FV11</accession>
<dbReference type="RefSeq" id="WP_067445178.1">
    <property type="nucleotide sequence ID" value="NZ_SMFR01000002.1"/>
</dbReference>
<keyword evidence="1" id="KW-0732">Signal</keyword>
<dbReference type="STRING" id="1210063.GCA_001612665_00039"/>
<dbReference type="OrthoDB" id="5732461at2"/>
<name>A0A4R1FV11_9NOCA</name>
<gene>
    <name evidence="2" type="ORF">DFR71_2376</name>
</gene>
<evidence type="ECO:0000313" key="2">
    <source>
        <dbReference type="EMBL" id="TCJ96348.1"/>
    </source>
</evidence>
<feature type="chain" id="PRO_5039212549" description="Trypsin-like peptidase" evidence="1">
    <location>
        <begin position="22"/>
        <end position="321"/>
    </location>
</feature>
<sequence>MSNLRRVVALPAVGVMCSASLLISGCGIGVSGGSQDGSGRSTVATSPRTTSPVAAEVVTPEDAGHRWAAAGSAVLTPGIQANTHGGGQCTTNYVFVDDTDRVYLSQSAHCAGTGGSTETDGCTATSQPLGTAVDFTRRGSLRSDGTTIGTGRLAYSSWLTMRQLGEADPNACAYNDFALIEIDPGLVDQVNPSVPYWGGPTGLNTTGTPEGEHVYSYGNSRIRGGLPGLSPQRGESFADDSSLGGWTHALKSPTPGIPGDSGSAFLDAEGRAVGTLSTLGLGLPIINNVGDVSRELAYARAHSGISGLRLVLGTEEFDPNR</sequence>
<dbReference type="EMBL" id="SMFR01000002">
    <property type="protein sequence ID" value="TCJ96348.1"/>
    <property type="molecule type" value="Genomic_DNA"/>
</dbReference>
<dbReference type="PROSITE" id="PS51257">
    <property type="entry name" value="PROKAR_LIPOPROTEIN"/>
    <property type="match status" value="1"/>
</dbReference>
<proteinExistence type="predicted"/>